<evidence type="ECO:0000256" key="1">
    <source>
        <dbReference type="SAM" id="Phobius"/>
    </source>
</evidence>
<keyword evidence="1" id="KW-0812">Transmembrane</keyword>
<sequence>MMRFWKLLRIYLSASLSVQLAYRANFLAAVLSSLANIATGLLGVLLFYSRPEITQLGGWNLEGALMVVGFFTLTQGVISVWLRPNLQQLSEGIRTGTLDFLLLKPVDAQFQLSSRNLNLLRLPDILLGLALIVWSAARLGTVSLSSVLLAAALYLSALAMVYAIWFMLNTTAFWLVNVQNITELFQGVFSAGRYPLQALPLWIRPLLTFVVPVAFITTIPAQALRGELGGQLALLSFVVAVLLLALCRLLWLRALGSYTSASS</sequence>
<reference evidence="2 3" key="1">
    <citation type="submission" date="2018-05" db="EMBL/GenBank/DDBJ databases">
        <title>Complete Genome Sequence of Deinococcus sp. strain 17bor-2.</title>
        <authorList>
            <person name="Srinivasan S."/>
        </authorList>
    </citation>
    <scope>NUCLEOTIDE SEQUENCE [LARGE SCALE GENOMIC DNA]</scope>
    <source>
        <strain evidence="2 3">17bor-2</strain>
    </source>
</reference>
<keyword evidence="1" id="KW-1133">Transmembrane helix</keyword>
<keyword evidence="1" id="KW-0472">Membrane</keyword>
<protein>
    <submittedName>
        <fullName evidence="2">ABC transporter permease</fullName>
    </submittedName>
</protein>
<proteinExistence type="predicted"/>
<dbReference type="KEGG" id="dez:DKM44_08765"/>
<dbReference type="AlphaFoldDB" id="A0A2Z3JKZ4"/>
<feature type="transmembrane region" description="Helical" evidence="1">
    <location>
        <begin position="147"/>
        <end position="168"/>
    </location>
</feature>
<dbReference type="EMBL" id="CP029494">
    <property type="protein sequence ID" value="AWN24576.1"/>
    <property type="molecule type" value="Genomic_DNA"/>
</dbReference>
<evidence type="ECO:0000313" key="3">
    <source>
        <dbReference type="Proteomes" id="UP000245368"/>
    </source>
</evidence>
<feature type="transmembrane region" description="Helical" evidence="1">
    <location>
        <begin position="122"/>
        <end position="140"/>
    </location>
</feature>
<dbReference type="Proteomes" id="UP000245368">
    <property type="component" value="Chromosome"/>
</dbReference>
<dbReference type="OrthoDB" id="3818833at2"/>
<evidence type="ECO:0000313" key="2">
    <source>
        <dbReference type="EMBL" id="AWN24576.1"/>
    </source>
</evidence>
<accession>A0A2Z3JKZ4</accession>
<gene>
    <name evidence="2" type="ORF">DKM44_08765</name>
</gene>
<dbReference type="PANTHER" id="PTHR36833:SF2">
    <property type="entry name" value="SLR0610 PROTEIN"/>
    <property type="match status" value="1"/>
</dbReference>
<feature type="transmembrane region" description="Helical" evidence="1">
    <location>
        <begin position="201"/>
        <end position="220"/>
    </location>
</feature>
<feature type="transmembrane region" description="Helical" evidence="1">
    <location>
        <begin position="232"/>
        <end position="251"/>
    </location>
</feature>
<dbReference type="InterPro" id="IPR010390">
    <property type="entry name" value="ABC-2_transporter-like"/>
</dbReference>
<feature type="transmembrane region" description="Helical" evidence="1">
    <location>
        <begin position="33"/>
        <end position="49"/>
    </location>
</feature>
<organism evidence="2 3">
    <name type="scientific">Deinococcus irradiatisoli</name>
    <dbReference type="NCBI Taxonomy" id="2202254"/>
    <lineage>
        <taxon>Bacteria</taxon>
        <taxon>Thermotogati</taxon>
        <taxon>Deinococcota</taxon>
        <taxon>Deinococci</taxon>
        <taxon>Deinococcales</taxon>
        <taxon>Deinococcaceae</taxon>
        <taxon>Deinococcus</taxon>
    </lineage>
</organism>
<dbReference type="PANTHER" id="PTHR36833">
    <property type="entry name" value="SLR0610 PROTEIN-RELATED"/>
    <property type="match status" value="1"/>
</dbReference>
<name>A0A2Z3JKZ4_9DEIO</name>
<keyword evidence="3" id="KW-1185">Reference proteome</keyword>
<feature type="transmembrane region" description="Helical" evidence="1">
    <location>
        <begin position="61"/>
        <end position="82"/>
    </location>
</feature>
<dbReference type="Pfam" id="PF06182">
    <property type="entry name" value="ABC2_membrane_6"/>
    <property type="match status" value="1"/>
</dbReference>